<dbReference type="GO" id="GO:0005839">
    <property type="term" value="C:proteasome core complex"/>
    <property type="evidence" value="ECO:0007669"/>
    <property type="project" value="InterPro"/>
</dbReference>
<evidence type="ECO:0000256" key="4">
    <source>
        <dbReference type="RuleBase" id="RU004203"/>
    </source>
</evidence>
<dbReference type="Pfam" id="PF00227">
    <property type="entry name" value="Proteasome"/>
    <property type="match status" value="1"/>
</dbReference>
<dbReference type="Proteomes" id="UP000694844">
    <property type="component" value="Chromosome 3"/>
</dbReference>
<reference evidence="6" key="1">
    <citation type="submission" date="2025-08" db="UniProtKB">
        <authorList>
            <consortium name="RefSeq"/>
        </authorList>
    </citation>
    <scope>IDENTIFICATION</scope>
    <source>
        <tissue evidence="6">Whole sample</tissue>
    </source>
</reference>
<dbReference type="GO" id="GO:0005634">
    <property type="term" value="C:nucleus"/>
    <property type="evidence" value="ECO:0007669"/>
    <property type="project" value="UniProtKB-SubCell"/>
</dbReference>
<dbReference type="Gene3D" id="3.60.20.10">
    <property type="entry name" value="Glutamine Phosphoribosylpyrophosphate, subunit 1, domain 1"/>
    <property type="match status" value="1"/>
</dbReference>
<dbReference type="PROSITE" id="PS00854">
    <property type="entry name" value="PROTEASOME_BETA_1"/>
    <property type="match status" value="1"/>
</dbReference>
<evidence type="ECO:0000256" key="1">
    <source>
        <dbReference type="ARBA" id="ARBA00022490"/>
    </source>
</evidence>
<keyword evidence="5" id="KW-1185">Reference proteome</keyword>
<evidence type="ECO:0000256" key="2">
    <source>
        <dbReference type="ARBA" id="ARBA00022942"/>
    </source>
</evidence>
<dbReference type="KEGG" id="cvn:111122651"/>
<comment type="similarity">
    <text evidence="4">Belongs to the peptidase T1B family.</text>
</comment>
<accession>A0A8B8D0C7</accession>
<dbReference type="GO" id="GO:0005737">
    <property type="term" value="C:cytoplasm"/>
    <property type="evidence" value="ECO:0007669"/>
    <property type="project" value="UniProtKB-SubCell"/>
</dbReference>
<dbReference type="RefSeq" id="XP_022320211.1">
    <property type="nucleotide sequence ID" value="XM_022464503.1"/>
</dbReference>
<sequence>MMDPMIREESSYAPKQTYFSPYAMNGGTCLAIAGEDFVVVGSDTRLSQGFSIHTRDLPKTYKLTSSTVLGACGFHGDVLTLTKVLNARLKMFEHEHHKKMTTSEIAAMLSTMLYHRRFFPYYVYNLIAGIDEDGKGVVYSFDPVGSYGSDGYRARGSAAAMLQPLLDNQIGLKNQQNVQRVPLSKEKVVNLVKDVFISAAERDIYTGDAVVLHVITKDGTTTERFPLRRD</sequence>
<name>A0A8B8D0C7_CRAVI</name>
<protein>
    <recommendedName>
        <fullName evidence="4">Proteasome subunit beta</fullName>
    </recommendedName>
</protein>
<evidence type="ECO:0000256" key="3">
    <source>
        <dbReference type="ARBA" id="ARBA00023242"/>
    </source>
</evidence>
<keyword evidence="3 4" id="KW-0539">Nucleus</keyword>
<dbReference type="AlphaFoldDB" id="A0A8B8D0C7"/>
<dbReference type="PROSITE" id="PS51476">
    <property type="entry name" value="PROTEASOME_BETA_2"/>
    <property type="match status" value="1"/>
</dbReference>
<dbReference type="SUPFAM" id="SSF56235">
    <property type="entry name" value="N-terminal nucleophile aminohydrolases (Ntn hydrolases)"/>
    <property type="match status" value="1"/>
</dbReference>
<dbReference type="PANTHER" id="PTHR32194">
    <property type="entry name" value="METALLOPROTEASE TLDD"/>
    <property type="match status" value="1"/>
</dbReference>
<evidence type="ECO:0000313" key="5">
    <source>
        <dbReference type="Proteomes" id="UP000694844"/>
    </source>
</evidence>
<comment type="subunit">
    <text evidence="4">Component of the proteasome complex.</text>
</comment>
<keyword evidence="2 4" id="KW-0647">Proteasome</keyword>
<proteinExistence type="inferred from homology"/>
<comment type="function">
    <text evidence="4">Component of the proteasome, a multicatalytic proteinase complex which is characterized by its ability to cleave peptides with Arg, Phe, Tyr, Leu, and Glu adjacent to the leaving group at neutral or slightly basic pH. The proteasome has an ATP-dependent proteolytic activity.</text>
</comment>
<dbReference type="GO" id="GO:0051603">
    <property type="term" value="P:proteolysis involved in protein catabolic process"/>
    <property type="evidence" value="ECO:0007669"/>
    <property type="project" value="InterPro"/>
</dbReference>
<gene>
    <name evidence="6" type="primary">LOC111122651</name>
</gene>
<dbReference type="CDD" id="cd03757">
    <property type="entry name" value="proteasome_beta_type_1"/>
    <property type="match status" value="1"/>
</dbReference>
<dbReference type="GeneID" id="111122651"/>
<organism evidence="5 6">
    <name type="scientific">Crassostrea virginica</name>
    <name type="common">Eastern oyster</name>
    <dbReference type="NCBI Taxonomy" id="6565"/>
    <lineage>
        <taxon>Eukaryota</taxon>
        <taxon>Metazoa</taxon>
        <taxon>Spiralia</taxon>
        <taxon>Lophotrochozoa</taxon>
        <taxon>Mollusca</taxon>
        <taxon>Bivalvia</taxon>
        <taxon>Autobranchia</taxon>
        <taxon>Pteriomorphia</taxon>
        <taxon>Ostreida</taxon>
        <taxon>Ostreoidea</taxon>
        <taxon>Ostreidae</taxon>
        <taxon>Crassostrea</taxon>
    </lineage>
</organism>
<dbReference type="PANTHER" id="PTHR32194:SF2">
    <property type="entry name" value="PROTEASOME SUBUNIT BETA TYPE-1"/>
    <property type="match status" value="1"/>
</dbReference>
<dbReference type="FunFam" id="3.60.20.10:FF:000033">
    <property type="entry name" value="Proteasome subunit beta"/>
    <property type="match status" value="1"/>
</dbReference>
<keyword evidence="1 4" id="KW-0963">Cytoplasm</keyword>
<evidence type="ECO:0000313" key="6">
    <source>
        <dbReference type="RefSeq" id="XP_022320211.1"/>
    </source>
</evidence>
<dbReference type="OrthoDB" id="268479at2759"/>
<dbReference type="InterPro" id="IPR023333">
    <property type="entry name" value="Proteasome_suB-type"/>
</dbReference>
<dbReference type="InterPro" id="IPR001353">
    <property type="entry name" value="Proteasome_sua/b"/>
</dbReference>
<comment type="subcellular location">
    <subcellularLocation>
        <location evidence="4">Cytoplasm</location>
    </subcellularLocation>
    <subcellularLocation>
        <location evidence="4">Nucleus</location>
    </subcellularLocation>
</comment>
<dbReference type="InterPro" id="IPR016050">
    <property type="entry name" value="Proteasome_bsu_CS"/>
</dbReference>
<dbReference type="InterPro" id="IPR029055">
    <property type="entry name" value="Ntn_hydrolases_N"/>
</dbReference>